<evidence type="ECO:0000256" key="4">
    <source>
        <dbReference type="ARBA" id="ARBA00022792"/>
    </source>
</evidence>
<dbReference type="Gene3D" id="4.10.49.10">
    <property type="entry name" value="Cytochrome c oxidase subunit VIIc"/>
    <property type="match status" value="1"/>
</dbReference>
<evidence type="ECO:0000256" key="7">
    <source>
        <dbReference type="RuleBase" id="RU368123"/>
    </source>
</evidence>
<dbReference type="GO" id="GO:0045277">
    <property type="term" value="C:respiratory chain complex IV"/>
    <property type="evidence" value="ECO:0007669"/>
    <property type="project" value="UniProtKB-UniRule"/>
</dbReference>
<comment type="subcellular location">
    <subcellularLocation>
        <location evidence="1 7">Mitochondrion inner membrane</location>
        <topology evidence="1 7">Single-pass membrane protein</topology>
    </subcellularLocation>
</comment>
<comment type="function">
    <text evidence="7">Component of the cytochrome c oxidase, the last enzyme in the mitochondrial electron transport chain which drives oxidative phosphorylation. The respiratory chain contains 3 multisubunit complexes succinate dehydrogenase (complex II, CII), ubiquinol-cytochrome c oxidoreductase (cytochrome b-c1 complex, complex III, CIII) and cytochrome c oxidase (complex IV, CIV), that cooperate to transfer electrons derived from NADH and succinate to molecular oxygen, creating an electrochemical gradient over the inner membrane that drives transmembrane transport and the ATP synthase. Cytochrome c oxidase is the component of the respiratory chain that catalyzes the reduction of oxygen to water. Electrons originating from reduced cytochrome c in the intermembrane space (IMS) are transferred via the dinuclear copper A center (CU(A)) of subunit 2 and heme A of subunit 1 to the active site in subunit 1, a binuclear center (BNC) formed by heme A3 and copper B (CU(B)). The BNC reduces molecular oxygen to 2 water molecules using 4 electrons from cytochrome c in the IMS and 4 protons from the mitochondrial matrix.</text>
</comment>
<dbReference type="GO" id="GO:0005743">
    <property type="term" value="C:mitochondrial inner membrane"/>
    <property type="evidence" value="ECO:0007669"/>
    <property type="project" value="UniProtKB-SubCell"/>
</dbReference>
<dbReference type="AlphaFoldDB" id="A0A8H7RX11"/>
<keyword evidence="5 7" id="KW-0496">Mitochondrion</keyword>
<dbReference type="EMBL" id="JAEPRB010000214">
    <property type="protein sequence ID" value="KAG2218711.1"/>
    <property type="molecule type" value="Genomic_DNA"/>
</dbReference>
<comment type="pathway">
    <text evidence="2 7">Energy metabolism; oxidative phosphorylation.</text>
</comment>
<dbReference type="UniPathway" id="UPA00705"/>
<comment type="subunit">
    <text evidence="7">Component of the cytochrome c oxidase (complex IV, CIV), a multisubunit enzyme composed of a catalytic core of 3 subunits and several supernumerary subunits. The complex exists as a monomer or a dimer and forms supercomplexes (SCs) in the inner mitochondrial membrane with ubiquinol-cytochrome c oxidoreductase (cytochrome b-c1 complex, complex III, CIII).</text>
</comment>
<keyword evidence="4 7" id="KW-0999">Mitochondrion inner membrane</keyword>
<proteinExistence type="inferred from homology"/>
<dbReference type="InterPro" id="IPR036636">
    <property type="entry name" value="COX7C/Cox8_sf"/>
</dbReference>
<evidence type="ECO:0000256" key="6">
    <source>
        <dbReference type="ARBA" id="ARBA00023136"/>
    </source>
</evidence>
<evidence type="ECO:0000313" key="9">
    <source>
        <dbReference type="Proteomes" id="UP000646827"/>
    </source>
</evidence>
<keyword evidence="9" id="KW-1185">Reference proteome</keyword>
<name>A0A8H7RX11_9FUNG</name>
<dbReference type="SUPFAM" id="SSF81427">
    <property type="entry name" value="Mitochondrial cytochrome c oxidase subunit VIIc (aka VIIIa)"/>
    <property type="match status" value="1"/>
</dbReference>
<gene>
    <name evidence="8" type="ORF">INT45_002419</name>
</gene>
<evidence type="ECO:0000256" key="5">
    <source>
        <dbReference type="ARBA" id="ARBA00023128"/>
    </source>
</evidence>
<keyword evidence="7" id="KW-0809">Transit peptide</keyword>
<accession>A0A8H7RX11</accession>
<keyword evidence="6" id="KW-0472">Membrane</keyword>
<protein>
    <recommendedName>
        <fullName evidence="7">Cytochrome c oxidase subunit 8, mitochondrial</fullName>
    </recommendedName>
    <alternativeName>
        <fullName evidence="7">Cytochrome c oxidase polypeptide VIII</fullName>
    </alternativeName>
</protein>
<evidence type="ECO:0000313" key="8">
    <source>
        <dbReference type="EMBL" id="KAG2218711.1"/>
    </source>
</evidence>
<reference evidence="8 9" key="1">
    <citation type="submission" date="2020-12" db="EMBL/GenBank/DDBJ databases">
        <title>Metabolic potential, ecology and presence of endohyphal bacteria is reflected in genomic diversity of Mucoromycotina.</title>
        <authorList>
            <person name="Muszewska A."/>
            <person name="Okrasinska A."/>
            <person name="Steczkiewicz K."/>
            <person name="Drgas O."/>
            <person name="Orlowska M."/>
            <person name="Perlinska-Lenart U."/>
            <person name="Aleksandrzak-Piekarczyk T."/>
            <person name="Szatraj K."/>
            <person name="Zielenkiewicz U."/>
            <person name="Pilsyk S."/>
            <person name="Malc E."/>
            <person name="Mieczkowski P."/>
            <person name="Kruszewska J.S."/>
            <person name="Biernat P."/>
            <person name="Pawlowska J."/>
        </authorList>
    </citation>
    <scope>NUCLEOTIDE SEQUENCE [LARGE SCALE GENOMIC DNA]</scope>
    <source>
        <strain evidence="8 9">CBS 142.35</strain>
    </source>
</reference>
<dbReference type="Proteomes" id="UP000646827">
    <property type="component" value="Unassembled WGS sequence"/>
</dbReference>
<dbReference type="GO" id="GO:0006123">
    <property type="term" value="P:mitochondrial electron transport, cytochrome c to oxygen"/>
    <property type="evidence" value="ECO:0007669"/>
    <property type="project" value="UniProtKB-UniRule"/>
</dbReference>
<evidence type="ECO:0000256" key="3">
    <source>
        <dbReference type="ARBA" id="ARBA00010514"/>
    </source>
</evidence>
<sequence length="66" mass="7517">MYPSVLGRTALRSRVATRQLIRSDLYHFENTKGQNLPFKTTNRTTFAIKYTIGMSFAFGLPFIGTL</sequence>
<evidence type="ECO:0000256" key="2">
    <source>
        <dbReference type="ARBA" id="ARBA00004673"/>
    </source>
</evidence>
<organism evidence="8 9">
    <name type="scientific">Circinella minor</name>
    <dbReference type="NCBI Taxonomy" id="1195481"/>
    <lineage>
        <taxon>Eukaryota</taxon>
        <taxon>Fungi</taxon>
        <taxon>Fungi incertae sedis</taxon>
        <taxon>Mucoromycota</taxon>
        <taxon>Mucoromycotina</taxon>
        <taxon>Mucoromycetes</taxon>
        <taxon>Mucorales</taxon>
        <taxon>Lichtheimiaceae</taxon>
        <taxon>Circinella</taxon>
    </lineage>
</organism>
<dbReference type="OrthoDB" id="9974841at2759"/>
<dbReference type="InterPro" id="IPR004202">
    <property type="entry name" value="COX7C/Cox8"/>
</dbReference>
<comment type="caution">
    <text evidence="8">The sequence shown here is derived from an EMBL/GenBank/DDBJ whole genome shotgun (WGS) entry which is preliminary data.</text>
</comment>
<comment type="similarity">
    <text evidence="3 7">Belongs to the cytochrome c oxidase VIIc family.</text>
</comment>
<evidence type="ECO:0000256" key="1">
    <source>
        <dbReference type="ARBA" id="ARBA00004434"/>
    </source>
</evidence>
<dbReference type="Pfam" id="PF02935">
    <property type="entry name" value="COX7C"/>
    <property type="match status" value="1"/>
</dbReference>